<name>A0A935PZQ1_9PROT</name>
<feature type="region of interest" description="Disordered" evidence="1">
    <location>
        <begin position="1"/>
        <end position="21"/>
    </location>
</feature>
<sequence>MERSSRRRPLRRALGGSPRHPVRRYRFPGGVPFLPCSVTLPSVPLVSVTPGAPTLEGVRGRLPPLRRAQRRVIFCYPCLAGWRHPVRRSGEVVRGGSWNNHRDNARCAYRNRNHPGNRNDNIGFRVVLRSSHVLQPLLLVPPRGGTVRRHIRAGRVPEMPVDPRQR</sequence>
<dbReference type="Gene3D" id="3.90.1580.10">
    <property type="entry name" value="paralog of FGE (formylglycine-generating enzyme)"/>
    <property type="match status" value="1"/>
</dbReference>
<organism evidence="3 4">
    <name type="scientific">Candidatus Accumulibacter proximus</name>
    <dbReference type="NCBI Taxonomy" id="2954385"/>
    <lineage>
        <taxon>Bacteria</taxon>
        <taxon>Pseudomonadati</taxon>
        <taxon>Pseudomonadota</taxon>
        <taxon>Betaproteobacteria</taxon>
        <taxon>Candidatus Accumulibacter</taxon>
    </lineage>
</organism>
<gene>
    <name evidence="3" type="ORF">IPJ27_11450</name>
</gene>
<proteinExistence type="predicted"/>
<comment type="caution">
    <text evidence="3">The sequence shown here is derived from an EMBL/GenBank/DDBJ whole genome shotgun (WGS) entry which is preliminary data.</text>
</comment>
<dbReference type="InterPro" id="IPR005532">
    <property type="entry name" value="SUMF_dom"/>
</dbReference>
<feature type="domain" description="Sulfatase-modifying factor enzyme-like" evidence="2">
    <location>
        <begin position="88"/>
        <end position="127"/>
    </location>
</feature>
<accession>A0A935PZQ1</accession>
<feature type="compositionally biased region" description="Basic residues" evidence="1">
    <location>
        <begin position="1"/>
        <end position="11"/>
    </location>
</feature>
<dbReference type="Proteomes" id="UP000697998">
    <property type="component" value="Unassembled WGS sequence"/>
</dbReference>
<dbReference type="InterPro" id="IPR016187">
    <property type="entry name" value="CTDL_fold"/>
</dbReference>
<dbReference type="InterPro" id="IPR042095">
    <property type="entry name" value="SUMF_sf"/>
</dbReference>
<evidence type="ECO:0000256" key="1">
    <source>
        <dbReference type="SAM" id="MobiDB-lite"/>
    </source>
</evidence>
<dbReference type="Pfam" id="PF03781">
    <property type="entry name" value="FGE-sulfatase"/>
    <property type="match status" value="1"/>
</dbReference>
<protein>
    <submittedName>
        <fullName evidence="3">SUMF1/EgtB/PvdO family nonheme iron enzyme</fullName>
    </submittedName>
</protein>
<reference evidence="3 4" key="1">
    <citation type="submission" date="2020-10" db="EMBL/GenBank/DDBJ databases">
        <title>Connecting structure to function with the recovery of over 1000 high-quality activated sludge metagenome-assembled genomes encoding full-length rRNA genes using long-read sequencing.</title>
        <authorList>
            <person name="Singleton C.M."/>
            <person name="Petriglieri F."/>
            <person name="Kristensen J.M."/>
            <person name="Kirkegaard R.H."/>
            <person name="Michaelsen T.Y."/>
            <person name="Andersen M.H."/>
            <person name="Karst S.M."/>
            <person name="Dueholm M.S."/>
            <person name="Nielsen P.H."/>
            <person name="Albertsen M."/>
        </authorList>
    </citation>
    <scope>NUCLEOTIDE SEQUENCE [LARGE SCALE GENOMIC DNA]</scope>
    <source>
        <strain evidence="3">EsbW_18-Q3-R4-48_BATAC.285</strain>
    </source>
</reference>
<dbReference type="SUPFAM" id="SSF56436">
    <property type="entry name" value="C-type lectin-like"/>
    <property type="match status" value="1"/>
</dbReference>
<evidence type="ECO:0000313" key="4">
    <source>
        <dbReference type="Proteomes" id="UP000697998"/>
    </source>
</evidence>
<dbReference type="AlphaFoldDB" id="A0A935PZQ1"/>
<evidence type="ECO:0000313" key="3">
    <source>
        <dbReference type="EMBL" id="MBK7675313.1"/>
    </source>
</evidence>
<evidence type="ECO:0000259" key="2">
    <source>
        <dbReference type="Pfam" id="PF03781"/>
    </source>
</evidence>
<dbReference type="EMBL" id="JADJMH010000009">
    <property type="protein sequence ID" value="MBK7675313.1"/>
    <property type="molecule type" value="Genomic_DNA"/>
</dbReference>